<comment type="caution">
    <text evidence="2">The sequence shown here is derived from an EMBL/GenBank/DDBJ whole genome shotgun (WGS) entry which is preliminary data.</text>
</comment>
<gene>
    <name evidence="2" type="ORF">E2C01_071950</name>
</gene>
<name>A0A5B7I9T0_PORTR</name>
<sequence length="80" mass="8798">MEEPRAEPRSATTHHHLRRCGCRSSTDHRPRGPPAAGSWRPQATTLAFTGRSFIPTMHSTSCSNEATNVAGDELIKSKVR</sequence>
<dbReference type="AlphaFoldDB" id="A0A5B7I9T0"/>
<protein>
    <submittedName>
        <fullName evidence="2">Uncharacterized protein</fullName>
    </submittedName>
</protein>
<organism evidence="2 3">
    <name type="scientific">Portunus trituberculatus</name>
    <name type="common">Swimming crab</name>
    <name type="synonym">Neptunus trituberculatus</name>
    <dbReference type="NCBI Taxonomy" id="210409"/>
    <lineage>
        <taxon>Eukaryota</taxon>
        <taxon>Metazoa</taxon>
        <taxon>Ecdysozoa</taxon>
        <taxon>Arthropoda</taxon>
        <taxon>Crustacea</taxon>
        <taxon>Multicrustacea</taxon>
        <taxon>Malacostraca</taxon>
        <taxon>Eumalacostraca</taxon>
        <taxon>Eucarida</taxon>
        <taxon>Decapoda</taxon>
        <taxon>Pleocyemata</taxon>
        <taxon>Brachyura</taxon>
        <taxon>Eubrachyura</taxon>
        <taxon>Portunoidea</taxon>
        <taxon>Portunidae</taxon>
        <taxon>Portuninae</taxon>
        <taxon>Portunus</taxon>
    </lineage>
</organism>
<dbReference type="EMBL" id="VSRR010045996">
    <property type="protein sequence ID" value="MPC77494.1"/>
    <property type="molecule type" value="Genomic_DNA"/>
</dbReference>
<reference evidence="2 3" key="1">
    <citation type="submission" date="2019-05" db="EMBL/GenBank/DDBJ databases">
        <title>Another draft genome of Portunus trituberculatus and its Hox gene families provides insights of decapod evolution.</title>
        <authorList>
            <person name="Jeong J.-H."/>
            <person name="Song I."/>
            <person name="Kim S."/>
            <person name="Choi T."/>
            <person name="Kim D."/>
            <person name="Ryu S."/>
            <person name="Kim W."/>
        </authorList>
    </citation>
    <scope>NUCLEOTIDE SEQUENCE [LARGE SCALE GENOMIC DNA]</scope>
    <source>
        <tissue evidence="2">Muscle</tissue>
    </source>
</reference>
<feature type="region of interest" description="Disordered" evidence="1">
    <location>
        <begin position="1"/>
        <end position="42"/>
    </location>
</feature>
<evidence type="ECO:0000313" key="3">
    <source>
        <dbReference type="Proteomes" id="UP000324222"/>
    </source>
</evidence>
<evidence type="ECO:0000313" key="2">
    <source>
        <dbReference type="EMBL" id="MPC77494.1"/>
    </source>
</evidence>
<keyword evidence="3" id="KW-1185">Reference proteome</keyword>
<proteinExistence type="predicted"/>
<evidence type="ECO:0000256" key="1">
    <source>
        <dbReference type="SAM" id="MobiDB-lite"/>
    </source>
</evidence>
<accession>A0A5B7I9T0</accession>
<feature type="compositionally biased region" description="Basic residues" evidence="1">
    <location>
        <begin position="12"/>
        <end position="21"/>
    </location>
</feature>
<dbReference type="Proteomes" id="UP000324222">
    <property type="component" value="Unassembled WGS sequence"/>
</dbReference>